<dbReference type="SUPFAM" id="SSF52540">
    <property type="entry name" value="P-loop containing nucleoside triphosphate hydrolases"/>
    <property type="match status" value="1"/>
</dbReference>
<dbReference type="EMBL" id="CP009170">
    <property type="protein sequence ID" value="AIS51892.1"/>
    <property type="molecule type" value="Genomic_DNA"/>
</dbReference>
<accession>A0A097AQ23</accession>
<protein>
    <submittedName>
        <fullName evidence="3">Chromosome segregation ATPase-like protein</fullName>
    </submittedName>
</protein>
<dbReference type="RefSeq" id="WP_049684755.1">
    <property type="nucleotide sequence ID" value="NZ_CP009170.1"/>
</dbReference>
<evidence type="ECO:0000256" key="1">
    <source>
        <dbReference type="ARBA" id="ARBA00023054"/>
    </source>
</evidence>
<feature type="coiled-coil region" evidence="2">
    <location>
        <begin position="438"/>
        <end position="499"/>
    </location>
</feature>
<dbReference type="GO" id="GO:0005856">
    <property type="term" value="C:cytoskeleton"/>
    <property type="evidence" value="ECO:0007669"/>
    <property type="project" value="TreeGrafter"/>
</dbReference>
<gene>
    <name evidence="3" type="ORF">TKV_c07080</name>
</gene>
<dbReference type="Proteomes" id="UP000029669">
    <property type="component" value="Chromosome"/>
</dbReference>
<feature type="coiled-coil region" evidence="2">
    <location>
        <begin position="552"/>
        <end position="586"/>
    </location>
</feature>
<organism evidence="3 4">
    <name type="scientific">Thermoanaerobacter kivui</name>
    <name type="common">Acetogenium kivui</name>
    <dbReference type="NCBI Taxonomy" id="2325"/>
    <lineage>
        <taxon>Bacteria</taxon>
        <taxon>Bacillati</taxon>
        <taxon>Bacillota</taxon>
        <taxon>Clostridia</taxon>
        <taxon>Thermoanaerobacterales</taxon>
        <taxon>Thermoanaerobacteraceae</taxon>
        <taxon>Thermoanaerobacter</taxon>
    </lineage>
</organism>
<evidence type="ECO:0000313" key="4">
    <source>
        <dbReference type="Proteomes" id="UP000029669"/>
    </source>
</evidence>
<evidence type="ECO:0000313" key="3">
    <source>
        <dbReference type="EMBL" id="AIS51892.1"/>
    </source>
</evidence>
<dbReference type="InterPro" id="IPR013496">
    <property type="entry name" value="CHP02680"/>
</dbReference>
<dbReference type="InterPro" id="IPR027417">
    <property type="entry name" value="P-loop_NTPase"/>
</dbReference>
<feature type="coiled-coil region" evidence="2">
    <location>
        <begin position="299"/>
        <end position="404"/>
    </location>
</feature>
<dbReference type="OrthoDB" id="9776649at2"/>
<name>A0A097AQ23_THEKI</name>
<feature type="coiled-coil region" evidence="2">
    <location>
        <begin position="891"/>
        <end position="979"/>
    </location>
</feature>
<dbReference type="KEGG" id="tki:TKV_c07080"/>
<dbReference type="PANTHER" id="PTHR32083:SF48">
    <property type="entry name" value="TRANS-GOLGI NETWORK-LOCALIZED SYP41-INTERACTING PROTEIN 1"/>
    <property type="match status" value="1"/>
</dbReference>
<dbReference type="Pfam" id="PF13558">
    <property type="entry name" value="SbcC_Walker_B"/>
    <property type="match status" value="1"/>
</dbReference>
<dbReference type="STRING" id="2325.TKV_c07080"/>
<keyword evidence="1 2" id="KW-0175">Coiled coil</keyword>
<keyword evidence="4" id="KW-1185">Reference proteome</keyword>
<dbReference type="PANTHER" id="PTHR32083">
    <property type="entry name" value="CILIA AND FLAGELLA-ASSOCIATED PROTEIN 58-RELATED"/>
    <property type="match status" value="1"/>
</dbReference>
<dbReference type="NCBIfam" id="TIGR02680">
    <property type="entry name" value="TIGR02680 family protein"/>
    <property type="match status" value="1"/>
</dbReference>
<evidence type="ECO:0000256" key="2">
    <source>
        <dbReference type="SAM" id="Coils"/>
    </source>
</evidence>
<dbReference type="Gene3D" id="3.40.50.300">
    <property type="entry name" value="P-loop containing nucleotide triphosphate hydrolases"/>
    <property type="match status" value="1"/>
</dbReference>
<dbReference type="eggNOG" id="COG1196">
    <property type="taxonomic scope" value="Bacteria"/>
</dbReference>
<reference evidence="4" key="1">
    <citation type="journal article" date="2015" name="Genome Announc.">
        <title>Whole-Genome Sequences of 80 Environmental and Clinical Isolates of Burkholderia pseudomallei.</title>
        <authorList>
            <person name="Johnson S.L."/>
            <person name="Baker A.L."/>
            <person name="Chain P.S."/>
            <person name="Currie B.J."/>
            <person name="Daligault H.E."/>
            <person name="Davenport K.W."/>
            <person name="Davis C.B."/>
            <person name="Inglis T.J."/>
            <person name="Kaestli M."/>
            <person name="Koren S."/>
            <person name="Mayo M."/>
            <person name="Merritt A.J."/>
            <person name="Price E.P."/>
            <person name="Sarovich D.S."/>
            <person name="Warner J."/>
            <person name="Rosovitz M.J."/>
        </authorList>
    </citation>
    <scope>NUCLEOTIDE SEQUENCE [LARGE SCALE GENOMIC DNA]</scope>
    <source>
        <strain evidence="4">DSM 2030</strain>
    </source>
</reference>
<proteinExistence type="predicted"/>
<dbReference type="HOGENOM" id="CLU_005532_0_0_9"/>
<sequence>MSEKLAERWMINRIGLLNFWYYDDEIFEFADGRLLLRGANGSGKSVTMQSFIPLVLDGNKSPERLDPFGSKARKLEDYLLGEEEVSGLDERTGYLFMEFKKEKKDSYITIGMGLKAKRHQNMDFWGFVILDGRRIGIDFFLYKMEIGDDGKRVKVPLTKKELKNRIGEGGEVVESQKEYMEMVNKYIFGFSSIEEYDELIKLLIQLRSPKLSKDFRPTVIYEIMKASLPSLTDDDLRPLSETIENMDQIKMHLDVLYRNMAAVKKLKNEYDNYNKYILYEKAGDLVKAYSDLYASKKEYDNLTKDIENYRSTIANLGNDIISLESEREALKKKEEQLSSGDAKRTQKELLEEEDRYKQYLEDKSKKEEELRNKQDKYYGLERKIKNTEEQKYKLDKELQDKLEDISSIAQDIDFMEHEFSVSELKKVYGKEFDFTYWKNELKKHKDKIKRAINALREEIEANKRYDAALKEQERLKKEREDRAKKLNEAERLFDEQKREYVERVYSWSQGNAELKLLSSQLEGLSRVILVYGEDKGFDDILAFVRKPYEEILNGIQQEILRLENQREIKENQLHEEEKLLEEWKNKKDPEPERDEQVINNRKRLKEAGIPYIPLYMAIDFKEDVDEDTRGNIEAAIEDMGLLDALIVPKEYFEKALQMDSNMADKYVMPGSFNMMLNVSQYFKVVDNEEGVSPEDISDALSNIFVSEEGGTTYIDSNGAYGIGVIKGKARDKVRSKYIGSESRKRYREELIKSIQEEIQAIKTEISAIDEEINAKKLRIQRLDYEYSAFPGKEDIEEAYRYLKTAKADYEYTSHKLDEQLFTVKNCFEDLQKKKAVVRELTSGINIHPDIDTYSSAYEYAEEYASGLNEVEILYNKYVLQISNEEMLLQQKQDLEYDIDNLKYEIDVLENKIQSSVKKIEMLKETLKELGLEEIEKELEICLKRLEEIPKEITNKSAEKAKLEERLQRSLKDLLNIEEEINLKEKIYNIVEEGLKKELALGFVKQDVEMEDMLKLSKSILSEYKGFFDKAGFDREKFTERLQNVYFETRNELLEYGLSIGNIFDEACEGDNERIKEAKNKQRRLNITANINGKIVSLYTLYSNIEEDIMANESLLRETDKILFEEIIMHNVGIKIRAKIFKAEEWVKKMNKLMSERDTSSGLKFSIEWRSIPASNEEELDTKELVDILKSDADMLKKEVFDKVVNHFRSKVERARRAMEEKNNTETFHKIMKEILDYRDWFEFKLYYRKEGESRKELTDNAFNKLSGGEKAMAMYIPLFSAVYSRYEGALPTAPRMISLDEAFAGVDDTNIRDMFKLIEDLRFNYIMNSQVLWGDYDTVPKLSIYELIRPKNAKAVLVMKYLWDGKVKHLILPEKEEVAALEVGAINE</sequence>